<dbReference type="OrthoDB" id="7418169at2759"/>
<organism evidence="1 2">
    <name type="scientific">Lasius niger</name>
    <name type="common">Black garden ant</name>
    <dbReference type="NCBI Taxonomy" id="67767"/>
    <lineage>
        <taxon>Eukaryota</taxon>
        <taxon>Metazoa</taxon>
        <taxon>Ecdysozoa</taxon>
        <taxon>Arthropoda</taxon>
        <taxon>Hexapoda</taxon>
        <taxon>Insecta</taxon>
        <taxon>Pterygota</taxon>
        <taxon>Neoptera</taxon>
        <taxon>Endopterygota</taxon>
        <taxon>Hymenoptera</taxon>
        <taxon>Apocrita</taxon>
        <taxon>Aculeata</taxon>
        <taxon>Formicoidea</taxon>
        <taxon>Formicidae</taxon>
        <taxon>Formicinae</taxon>
        <taxon>Lasius</taxon>
        <taxon>Lasius</taxon>
    </lineage>
</organism>
<accession>A0A0J7NLY8</accession>
<protein>
    <submittedName>
        <fullName evidence="1">RNA-dependent RNA polymerase</fullName>
    </submittedName>
</protein>
<name>A0A0J7NLY8_LASNI</name>
<dbReference type="PaxDb" id="67767-A0A0J7NLY8"/>
<evidence type="ECO:0000313" key="2">
    <source>
        <dbReference type="Proteomes" id="UP000036403"/>
    </source>
</evidence>
<keyword evidence="1" id="KW-0696">RNA-directed RNA polymerase</keyword>
<dbReference type="EMBL" id="LBMM01003471">
    <property type="protein sequence ID" value="KMQ93495.1"/>
    <property type="molecule type" value="Genomic_DNA"/>
</dbReference>
<evidence type="ECO:0000313" key="1">
    <source>
        <dbReference type="EMBL" id="KMQ93495.1"/>
    </source>
</evidence>
<keyword evidence="1" id="KW-0548">Nucleotidyltransferase</keyword>
<dbReference type="AlphaFoldDB" id="A0A0J7NLY8"/>
<proteinExistence type="predicted"/>
<keyword evidence="2" id="KW-1185">Reference proteome</keyword>
<reference evidence="1 2" key="1">
    <citation type="submission" date="2015-04" db="EMBL/GenBank/DDBJ databases">
        <title>Lasius niger genome sequencing.</title>
        <authorList>
            <person name="Konorov E.A."/>
            <person name="Nikitin M.A."/>
            <person name="Kirill M.V."/>
            <person name="Chang P."/>
        </authorList>
    </citation>
    <scope>NUCLEOTIDE SEQUENCE [LARGE SCALE GENOMIC DNA]</scope>
    <source>
        <tissue evidence="1">Whole</tissue>
    </source>
</reference>
<dbReference type="GO" id="GO:0003968">
    <property type="term" value="F:RNA-directed RNA polymerase activity"/>
    <property type="evidence" value="ECO:0007669"/>
    <property type="project" value="UniProtKB-KW"/>
</dbReference>
<sequence length="309" mass="35344">MVSEYRSFGLKANMHKTTSGRVGEFLRRVISRGGNWAYPALGLRSICYANPWLDHYTYHEEIEVSNCWLTYLSRMWPHAVNGVGLMSFIKSHCIMNLKQLFGDYDWDSWLSTPISAGGGGCLEMSDVSKWVFFDKIHDSTQYGKSRFLKMTFGLIPYKKVLKENPTMKKMDLEPVIRLKDDLQGTSLVPPDTWFKHGVNIIRTVNDYLYGVISTSALIKTLTFSLPRGLRTSSPQRVIAFLMQGPKVYAGISTIQHTKEALQSYSYLGEYAVKAISNSKRYANIRYLQAAVTIYMTQLMRNVYIPFGTW</sequence>
<keyword evidence="1" id="KW-0808">Transferase</keyword>
<comment type="caution">
    <text evidence="1">The sequence shown here is derived from an EMBL/GenBank/DDBJ whole genome shotgun (WGS) entry which is preliminary data.</text>
</comment>
<dbReference type="Proteomes" id="UP000036403">
    <property type="component" value="Unassembled WGS sequence"/>
</dbReference>
<gene>
    <name evidence="1" type="ORF">RF55_6401</name>
</gene>